<evidence type="ECO:0000256" key="1">
    <source>
        <dbReference type="ARBA" id="ARBA00006484"/>
    </source>
</evidence>
<keyword evidence="3" id="KW-0520">NAD</keyword>
<keyword evidence="4" id="KW-0443">Lipid metabolism</keyword>
<dbReference type="InterPro" id="IPR036291">
    <property type="entry name" value="NAD(P)-bd_dom_sf"/>
</dbReference>
<accession>A0A382TQX0</accession>
<sequence length="110" mass="11926">MRLQDKVALLTGAAAAIEGELMGFGGAAAHKFLREGAKVVLTDIRDELGERAAAALREQGAKAIYQHLDVTSEADWLKATDLTLTTYGRLDILFNNAGIERPNKIEDLTE</sequence>
<organism evidence="5">
    <name type="scientific">marine metagenome</name>
    <dbReference type="NCBI Taxonomy" id="408172"/>
    <lineage>
        <taxon>unclassified sequences</taxon>
        <taxon>metagenomes</taxon>
        <taxon>ecological metagenomes</taxon>
    </lineage>
</organism>
<dbReference type="GO" id="GO:0006629">
    <property type="term" value="P:lipid metabolic process"/>
    <property type="evidence" value="ECO:0007669"/>
    <property type="project" value="UniProtKB-KW"/>
</dbReference>
<evidence type="ECO:0000313" key="5">
    <source>
        <dbReference type="EMBL" id="SVD24486.1"/>
    </source>
</evidence>
<comment type="similarity">
    <text evidence="1">Belongs to the short-chain dehydrogenases/reductases (SDR) family.</text>
</comment>
<gene>
    <name evidence="5" type="ORF">METZ01_LOCUS377340</name>
</gene>
<dbReference type="EMBL" id="UINC01138503">
    <property type="protein sequence ID" value="SVD24486.1"/>
    <property type="molecule type" value="Genomic_DNA"/>
</dbReference>
<name>A0A382TQX0_9ZZZZ</name>
<evidence type="ECO:0000256" key="2">
    <source>
        <dbReference type="ARBA" id="ARBA00023002"/>
    </source>
</evidence>
<dbReference type="GO" id="GO:0016491">
    <property type="term" value="F:oxidoreductase activity"/>
    <property type="evidence" value="ECO:0007669"/>
    <property type="project" value="UniProtKB-KW"/>
</dbReference>
<dbReference type="Pfam" id="PF00106">
    <property type="entry name" value="adh_short"/>
    <property type="match status" value="1"/>
</dbReference>
<feature type="non-terminal residue" evidence="5">
    <location>
        <position position="110"/>
    </location>
</feature>
<keyword evidence="2" id="KW-0560">Oxidoreductase</keyword>
<evidence type="ECO:0000256" key="3">
    <source>
        <dbReference type="ARBA" id="ARBA00023027"/>
    </source>
</evidence>
<reference evidence="5" key="1">
    <citation type="submission" date="2018-05" db="EMBL/GenBank/DDBJ databases">
        <authorList>
            <person name="Lanie J.A."/>
            <person name="Ng W.-L."/>
            <person name="Kazmierczak K.M."/>
            <person name="Andrzejewski T.M."/>
            <person name="Davidsen T.M."/>
            <person name="Wayne K.J."/>
            <person name="Tettelin H."/>
            <person name="Glass J.I."/>
            <person name="Rusch D."/>
            <person name="Podicherti R."/>
            <person name="Tsui H.-C.T."/>
            <person name="Winkler M.E."/>
        </authorList>
    </citation>
    <scope>NUCLEOTIDE SEQUENCE</scope>
</reference>
<protein>
    <recommendedName>
        <fullName evidence="6">SDR family NAD(P)-dependent oxidoreductase</fullName>
    </recommendedName>
</protein>
<evidence type="ECO:0008006" key="6">
    <source>
        <dbReference type="Google" id="ProtNLM"/>
    </source>
</evidence>
<dbReference type="Gene3D" id="3.40.50.720">
    <property type="entry name" value="NAD(P)-binding Rossmann-like Domain"/>
    <property type="match status" value="1"/>
</dbReference>
<evidence type="ECO:0000256" key="4">
    <source>
        <dbReference type="ARBA" id="ARBA00023098"/>
    </source>
</evidence>
<dbReference type="PANTHER" id="PTHR43180:SF28">
    <property type="entry name" value="NAD(P)-BINDING ROSSMANN-FOLD SUPERFAMILY PROTEIN"/>
    <property type="match status" value="1"/>
</dbReference>
<dbReference type="InterPro" id="IPR002347">
    <property type="entry name" value="SDR_fam"/>
</dbReference>
<dbReference type="SUPFAM" id="SSF51735">
    <property type="entry name" value="NAD(P)-binding Rossmann-fold domains"/>
    <property type="match status" value="1"/>
</dbReference>
<proteinExistence type="inferred from homology"/>
<dbReference type="PRINTS" id="PR00081">
    <property type="entry name" value="GDHRDH"/>
</dbReference>
<dbReference type="AlphaFoldDB" id="A0A382TQX0"/>
<dbReference type="PANTHER" id="PTHR43180">
    <property type="entry name" value="3-OXOACYL-(ACYL-CARRIER-PROTEIN) REDUCTASE (AFU_ORTHOLOGUE AFUA_6G11210)"/>
    <property type="match status" value="1"/>
</dbReference>